<dbReference type="EMBL" id="QJKJ01011778">
    <property type="protein sequence ID" value="RDX70257.1"/>
    <property type="molecule type" value="Genomic_DNA"/>
</dbReference>
<feature type="non-terminal residue" evidence="1">
    <location>
        <position position="1"/>
    </location>
</feature>
<sequence>MVKPHRFKEGDMVLKKILPNIKDQRGKWAPNYEGPYVVKHAFSSGALILTDAEGRDLKYPVNAYSVKISIEATTEASAPSQNRGKARAIRHAISITNFGIRPTYFHFRCPLHHRKWSKERENYGGNQLVDPNKVLEVMVRLKSHPFITANEAEFISANKARFRETALVELSKLNRGDLTKLGSKSKDLAKFTSARIVVSTETDSVSARLGLAA</sequence>
<keyword evidence="2" id="KW-1185">Reference proteome</keyword>
<comment type="caution">
    <text evidence="1">The sequence shown here is derived from an EMBL/GenBank/DDBJ whole genome shotgun (WGS) entry which is preliminary data.</text>
</comment>
<organism evidence="1 2">
    <name type="scientific">Mucuna pruriens</name>
    <name type="common">Velvet bean</name>
    <name type="synonym">Dolichos pruriens</name>
    <dbReference type="NCBI Taxonomy" id="157652"/>
    <lineage>
        <taxon>Eukaryota</taxon>
        <taxon>Viridiplantae</taxon>
        <taxon>Streptophyta</taxon>
        <taxon>Embryophyta</taxon>
        <taxon>Tracheophyta</taxon>
        <taxon>Spermatophyta</taxon>
        <taxon>Magnoliopsida</taxon>
        <taxon>eudicotyledons</taxon>
        <taxon>Gunneridae</taxon>
        <taxon>Pentapetalae</taxon>
        <taxon>rosids</taxon>
        <taxon>fabids</taxon>
        <taxon>Fabales</taxon>
        <taxon>Fabaceae</taxon>
        <taxon>Papilionoideae</taxon>
        <taxon>50 kb inversion clade</taxon>
        <taxon>NPAAA clade</taxon>
        <taxon>indigoferoid/millettioid clade</taxon>
        <taxon>Phaseoleae</taxon>
        <taxon>Mucuna</taxon>
    </lineage>
</organism>
<dbReference type="OrthoDB" id="1637540at2759"/>
<name>A0A371EW30_MUCPR</name>
<evidence type="ECO:0000313" key="2">
    <source>
        <dbReference type="Proteomes" id="UP000257109"/>
    </source>
</evidence>
<dbReference type="AlphaFoldDB" id="A0A371EW30"/>
<reference evidence="1" key="1">
    <citation type="submission" date="2018-05" db="EMBL/GenBank/DDBJ databases">
        <title>Draft genome of Mucuna pruriens seed.</title>
        <authorList>
            <person name="Nnadi N.E."/>
            <person name="Vos R."/>
            <person name="Hasami M.H."/>
            <person name="Devisetty U.K."/>
            <person name="Aguiy J.C."/>
        </authorList>
    </citation>
    <scope>NUCLEOTIDE SEQUENCE [LARGE SCALE GENOMIC DNA]</scope>
    <source>
        <strain evidence="1">JCA_2017</strain>
    </source>
</reference>
<accession>A0A371EW30</accession>
<evidence type="ECO:0000313" key="1">
    <source>
        <dbReference type="EMBL" id="RDX70257.1"/>
    </source>
</evidence>
<protein>
    <submittedName>
        <fullName evidence="1">Uncharacterized protein</fullName>
    </submittedName>
</protein>
<gene>
    <name evidence="1" type="ORF">CR513_50524</name>
</gene>
<dbReference type="Proteomes" id="UP000257109">
    <property type="component" value="Unassembled WGS sequence"/>
</dbReference>
<proteinExistence type="predicted"/>